<keyword evidence="9" id="KW-1185">Reference proteome</keyword>
<dbReference type="PANTHER" id="PTHR31221">
    <property type="entry name" value="WRKY TRANSCRIPTION FACTOR PROTEIN 1-RELATED"/>
    <property type="match status" value="1"/>
</dbReference>
<dbReference type="GO" id="GO:0005634">
    <property type="term" value="C:nucleus"/>
    <property type="evidence" value="ECO:0007669"/>
    <property type="project" value="UniProtKB-SubCell"/>
</dbReference>
<dbReference type="EMBL" id="JBJUIK010000015">
    <property type="protein sequence ID" value="KAL3502920.1"/>
    <property type="molecule type" value="Genomic_DNA"/>
</dbReference>
<keyword evidence="2" id="KW-0805">Transcription regulation</keyword>
<dbReference type="InterPro" id="IPR044810">
    <property type="entry name" value="WRKY_plant"/>
</dbReference>
<evidence type="ECO:0000256" key="2">
    <source>
        <dbReference type="ARBA" id="ARBA00023015"/>
    </source>
</evidence>
<feature type="region of interest" description="Disordered" evidence="6">
    <location>
        <begin position="116"/>
        <end position="184"/>
    </location>
</feature>
<evidence type="ECO:0000256" key="5">
    <source>
        <dbReference type="ARBA" id="ARBA00023242"/>
    </source>
</evidence>
<dbReference type="Pfam" id="PF03106">
    <property type="entry name" value="WRKY"/>
    <property type="match status" value="1"/>
</dbReference>
<evidence type="ECO:0000256" key="6">
    <source>
        <dbReference type="SAM" id="MobiDB-lite"/>
    </source>
</evidence>
<evidence type="ECO:0000256" key="1">
    <source>
        <dbReference type="ARBA" id="ARBA00004123"/>
    </source>
</evidence>
<dbReference type="SUPFAM" id="SSF118290">
    <property type="entry name" value="WRKY DNA-binding domain"/>
    <property type="match status" value="1"/>
</dbReference>
<evidence type="ECO:0000256" key="3">
    <source>
        <dbReference type="ARBA" id="ARBA00023125"/>
    </source>
</evidence>
<dbReference type="Gene3D" id="2.20.25.80">
    <property type="entry name" value="WRKY domain"/>
    <property type="match status" value="1"/>
</dbReference>
<dbReference type="FunFam" id="2.20.25.80:FF:000003">
    <property type="entry name" value="WRKY transcription factor 57"/>
    <property type="match status" value="1"/>
</dbReference>
<evidence type="ECO:0000313" key="9">
    <source>
        <dbReference type="Proteomes" id="UP001630127"/>
    </source>
</evidence>
<sequence length="344" mass="38292">MSDDQQNDAYDYTSNTFYHDYMGNGGNSAFPFFGIKNPSIYNRPSPAQNLAGSSSTTSSYDPSYLSFTDCLQGSAADYNFLSGTFDMSCDSFPVCPVDNSSSDKNIIATSLGDAAAGGTTNSAENPRTPNSSVSFSSNETGIEEESSKSNTADLRTKGSEDGDDKSKKSSKPRKKGEKKPKEQRFAFMTKSEIDHLEDGYRWRKYGQKAVKNSPFPRNYYRCTSQKCTVKKRVERSFQDPSIVITTYEGQHNHHCPATLRGNAAAMLLSPNSSFLSSNSSSSSLPNFSQEFLTQMLPTASSNYPNNPPSYYQNFSPQQQQFHFPHDYNYFQDMNNSSFMHKPEP</sequence>
<comment type="caution">
    <text evidence="8">The sequence shown here is derived from an EMBL/GenBank/DDBJ whole genome shotgun (WGS) entry which is preliminary data.</text>
</comment>
<organism evidence="8 9">
    <name type="scientific">Cinchona calisaya</name>
    <dbReference type="NCBI Taxonomy" id="153742"/>
    <lineage>
        <taxon>Eukaryota</taxon>
        <taxon>Viridiplantae</taxon>
        <taxon>Streptophyta</taxon>
        <taxon>Embryophyta</taxon>
        <taxon>Tracheophyta</taxon>
        <taxon>Spermatophyta</taxon>
        <taxon>Magnoliopsida</taxon>
        <taxon>eudicotyledons</taxon>
        <taxon>Gunneridae</taxon>
        <taxon>Pentapetalae</taxon>
        <taxon>asterids</taxon>
        <taxon>lamiids</taxon>
        <taxon>Gentianales</taxon>
        <taxon>Rubiaceae</taxon>
        <taxon>Cinchonoideae</taxon>
        <taxon>Cinchoneae</taxon>
        <taxon>Cinchona</taxon>
    </lineage>
</organism>
<keyword evidence="5" id="KW-0539">Nucleus</keyword>
<dbReference type="InterPro" id="IPR003657">
    <property type="entry name" value="WRKY_dom"/>
</dbReference>
<dbReference type="AlphaFoldDB" id="A0ABD2Y9P5"/>
<feature type="compositionally biased region" description="Basic and acidic residues" evidence="6">
    <location>
        <begin position="154"/>
        <end position="167"/>
    </location>
</feature>
<feature type="domain" description="WRKY" evidence="7">
    <location>
        <begin position="191"/>
        <end position="256"/>
    </location>
</feature>
<name>A0ABD2Y9P5_9GENT</name>
<keyword evidence="4" id="KW-0804">Transcription</keyword>
<evidence type="ECO:0000313" key="8">
    <source>
        <dbReference type="EMBL" id="KAL3502920.1"/>
    </source>
</evidence>
<dbReference type="InterPro" id="IPR036576">
    <property type="entry name" value="WRKY_dom_sf"/>
</dbReference>
<dbReference type="GO" id="GO:0003677">
    <property type="term" value="F:DNA binding"/>
    <property type="evidence" value="ECO:0007669"/>
    <property type="project" value="UniProtKB-KW"/>
</dbReference>
<keyword evidence="3" id="KW-0238">DNA-binding</keyword>
<reference evidence="8 9" key="1">
    <citation type="submission" date="2024-11" db="EMBL/GenBank/DDBJ databases">
        <title>A near-complete genome assembly of Cinchona calisaya.</title>
        <authorList>
            <person name="Lian D.C."/>
            <person name="Zhao X.W."/>
            <person name="Wei L."/>
        </authorList>
    </citation>
    <scope>NUCLEOTIDE SEQUENCE [LARGE SCALE GENOMIC DNA]</scope>
    <source>
        <tissue evidence="8">Nenye</tissue>
    </source>
</reference>
<protein>
    <recommendedName>
        <fullName evidence="7">WRKY domain-containing protein</fullName>
    </recommendedName>
</protein>
<feature type="compositionally biased region" description="Basic residues" evidence="6">
    <location>
        <begin position="168"/>
        <end position="178"/>
    </location>
</feature>
<dbReference type="PANTHER" id="PTHR31221:SF334">
    <property type="entry name" value="WRKY TRANSCRIPTION FACTOR 57-RELATED"/>
    <property type="match status" value="1"/>
</dbReference>
<proteinExistence type="predicted"/>
<accession>A0ABD2Y9P5</accession>
<dbReference type="Proteomes" id="UP001630127">
    <property type="component" value="Unassembled WGS sequence"/>
</dbReference>
<evidence type="ECO:0000256" key="4">
    <source>
        <dbReference type="ARBA" id="ARBA00023163"/>
    </source>
</evidence>
<evidence type="ECO:0000259" key="7">
    <source>
        <dbReference type="PROSITE" id="PS50811"/>
    </source>
</evidence>
<dbReference type="PROSITE" id="PS50811">
    <property type="entry name" value="WRKY"/>
    <property type="match status" value="1"/>
</dbReference>
<comment type="subcellular location">
    <subcellularLocation>
        <location evidence="1">Nucleus</location>
    </subcellularLocation>
</comment>
<dbReference type="SMART" id="SM00774">
    <property type="entry name" value="WRKY"/>
    <property type="match status" value="1"/>
</dbReference>
<feature type="compositionally biased region" description="Polar residues" evidence="6">
    <location>
        <begin position="118"/>
        <end position="140"/>
    </location>
</feature>
<gene>
    <name evidence="8" type="ORF">ACH5RR_037369</name>
</gene>